<dbReference type="GO" id="GO:0080120">
    <property type="term" value="P:CAAX-box protein maturation"/>
    <property type="evidence" value="ECO:0007669"/>
    <property type="project" value="UniProtKB-ARBA"/>
</dbReference>
<keyword evidence="2" id="KW-0472">Membrane</keyword>
<feature type="transmembrane region" description="Helical" evidence="2">
    <location>
        <begin position="105"/>
        <end position="128"/>
    </location>
</feature>
<feature type="transmembrane region" description="Helical" evidence="2">
    <location>
        <begin position="77"/>
        <end position="93"/>
    </location>
</feature>
<dbReference type="PANTHER" id="PTHR36435:SF1">
    <property type="entry name" value="CAAX AMINO TERMINAL PROTEASE FAMILY PROTEIN"/>
    <property type="match status" value="1"/>
</dbReference>
<dbReference type="InterPro" id="IPR052710">
    <property type="entry name" value="CAAX_protease"/>
</dbReference>
<keyword evidence="2" id="KW-0812">Transmembrane</keyword>
<evidence type="ECO:0000256" key="2">
    <source>
        <dbReference type="SAM" id="Phobius"/>
    </source>
</evidence>
<feature type="region of interest" description="Disordered" evidence="1">
    <location>
        <begin position="240"/>
        <end position="262"/>
    </location>
</feature>
<accession>A0A917H902</accession>
<feature type="domain" description="CAAX prenyl protease 2/Lysostaphin resistance protein A-like" evidence="3">
    <location>
        <begin position="105"/>
        <end position="201"/>
    </location>
</feature>
<dbReference type="AlphaFoldDB" id="A0A917H902"/>
<dbReference type="Pfam" id="PF02517">
    <property type="entry name" value="Rce1-like"/>
    <property type="match status" value="1"/>
</dbReference>
<gene>
    <name evidence="4" type="ORF">GCM10011374_39810</name>
</gene>
<dbReference type="GO" id="GO:0004175">
    <property type="term" value="F:endopeptidase activity"/>
    <property type="evidence" value="ECO:0007669"/>
    <property type="project" value="UniProtKB-ARBA"/>
</dbReference>
<feature type="transmembrane region" description="Helical" evidence="2">
    <location>
        <begin position="42"/>
        <end position="65"/>
    </location>
</feature>
<keyword evidence="2" id="KW-1133">Transmembrane helix</keyword>
<protein>
    <recommendedName>
        <fullName evidence="3">CAAX prenyl protease 2/Lysostaphin resistance protein A-like domain-containing protein</fullName>
    </recommendedName>
</protein>
<evidence type="ECO:0000313" key="4">
    <source>
        <dbReference type="EMBL" id="GGG71179.1"/>
    </source>
</evidence>
<feature type="transmembrane region" description="Helical" evidence="2">
    <location>
        <begin position="140"/>
        <end position="160"/>
    </location>
</feature>
<dbReference type="EMBL" id="BMEQ01000043">
    <property type="protein sequence ID" value="GGG71179.1"/>
    <property type="molecule type" value="Genomic_DNA"/>
</dbReference>
<keyword evidence="5" id="KW-1185">Reference proteome</keyword>
<evidence type="ECO:0000256" key="1">
    <source>
        <dbReference type="SAM" id="MobiDB-lite"/>
    </source>
</evidence>
<evidence type="ECO:0000259" key="3">
    <source>
        <dbReference type="Pfam" id="PF02517"/>
    </source>
</evidence>
<dbReference type="Proteomes" id="UP000638848">
    <property type="component" value="Unassembled WGS sequence"/>
</dbReference>
<dbReference type="RefSeq" id="WP_188540328.1">
    <property type="nucleotide sequence ID" value="NZ_BMEQ01000043.1"/>
</dbReference>
<dbReference type="PANTHER" id="PTHR36435">
    <property type="entry name" value="SLR1288 PROTEIN"/>
    <property type="match status" value="1"/>
</dbReference>
<reference evidence="4" key="1">
    <citation type="journal article" date="2014" name="Int. J. Syst. Evol. Microbiol.">
        <title>Complete genome sequence of Corynebacterium casei LMG S-19264T (=DSM 44701T), isolated from a smear-ripened cheese.</title>
        <authorList>
            <consortium name="US DOE Joint Genome Institute (JGI-PGF)"/>
            <person name="Walter F."/>
            <person name="Albersmeier A."/>
            <person name="Kalinowski J."/>
            <person name="Ruckert C."/>
        </authorList>
    </citation>
    <scope>NUCLEOTIDE SEQUENCE</scope>
    <source>
        <strain evidence="4">CGMCC 1.12187</strain>
    </source>
</reference>
<organism evidence="4 5">
    <name type="scientific">Kocuria dechangensis</name>
    <dbReference type="NCBI Taxonomy" id="1176249"/>
    <lineage>
        <taxon>Bacteria</taxon>
        <taxon>Bacillati</taxon>
        <taxon>Actinomycetota</taxon>
        <taxon>Actinomycetes</taxon>
        <taxon>Micrococcales</taxon>
        <taxon>Micrococcaceae</taxon>
        <taxon>Kocuria</taxon>
    </lineage>
</organism>
<name>A0A917H902_9MICC</name>
<proteinExistence type="predicted"/>
<reference evidence="4" key="2">
    <citation type="submission" date="2020-09" db="EMBL/GenBank/DDBJ databases">
        <authorList>
            <person name="Sun Q."/>
            <person name="Zhou Y."/>
        </authorList>
    </citation>
    <scope>NUCLEOTIDE SEQUENCE</scope>
    <source>
        <strain evidence="4">CGMCC 1.12187</strain>
    </source>
</reference>
<evidence type="ECO:0000313" key="5">
    <source>
        <dbReference type="Proteomes" id="UP000638848"/>
    </source>
</evidence>
<feature type="transmembrane region" description="Helical" evidence="2">
    <location>
        <begin position="166"/>
        <end position="199"/>
    </location>
</feature>
<dbReference type="InterPro" id="IPR003675">
    <property type="entry name" value="Rce1/LyrA-like_dom"/>
</dbReference>
<sequence>MKNLRTRSPISHALAWIVLLIVLVGIGDTASAAMGRDNAVTAPILVVLSVVLLLYVKANGWLGYYGLRAPRSADHRATLYFLPLLLMVLLQVPKGFDHRLDGLDIALVAVLMLCVGFLEELIFRGFLYQAIREQSGVRRAIVISGVTFGIGHVVNLARGYTGEQQLLQIVVAVAIGLVLALLVALTGSIMPGVVFHILLNISGDLTTMDLQQELYVSAAVHVVCLGYGAHLARQLRCQGPAGTQAVPPAEAQRSGSGVRRDT</sequence>
<comment type="caution">
    <text evidence="4">The sequence shown here is derived from an EMBL/GenBank/DDBJ whole genome shotgun (WGS) entry which is preliminary data.</text>
</comment>